<dbReference type="EMBL" id="LAZR01064806">
    <property type="protein sequence ID" value="KKK56806.1"/>
    <property type="molecule type" value="Genomic_DNA"/>
</dbReference>
<reference evidence="1" key="1">
    <citation type="journal article" date="2015" name="Nature">
        <title>Complex archaea that bridge the gap between prokaryotes and eukaryotes.</title>
        <authorList>
            <person name="Spang A."/>
            <person name="Saw J.H."/>
            <person name="Jorgensen S.L."/>
            <person name="Zaremba-Niedzwiedzka K."/>
            <person name="Martijn J."/>
            <person name="Lind A.E."/>
            <person name="van Eijk R."/>
            <person name="Schleper C."/>
            <person name="Guy L."/>
            <person name="Ettema T.J."/>
        </authorList>
    </citation>
    <scope>NUCLEOTIDE SEQUENCE</scope>
</reference>
<accession>A0A0F8Z9N4</accession>
<protein>
    <submittedName>
        <fullName evidence="1">Uncharacterized protein</fullName>
    </submittedName>
</protein>
<sequence>MADFGTVNKRRGAMGTFIHPIHPVADGAAFSQADRQQVQGVYPGILAGIPTGGWEVGSRGRLTIRGRERYNYEKAGWYPDAIIN</sequence>
<evidence type="ECO:0000313" key="1">
    <source>
        <dbReference type="EMBL" id="KKK56806.1"/>
    </source>
</evidence>
<name>A0A0F8Z9N4_9ZZZZ</name>
<proteinExistence type="predicted"/>
<dbReference type="AlphaFoldDB" id="A0A0F8Z9N4"/>
<gene>
    <name evidence="1" type="ORF">LCGC14_3060830</name>
</gene>
<organism evidence="1">
    <name type="scientific">marine sediment metagenome</name>
    <dbReference type="NCBI Taxonomy" id="412755"/>
    <lineage>
        <taxon>unclassified sequences</taxon>
        <taxon>metagenomes</taxon>
        <taxon>ecological metagenomes</taxon>
    </lineage>
</organism>
<comment type="caution">
    <text evidence="1">The sequence shown here is derived from an EMBL/GenBank/DDBJ whole genome shotgun (WGS) entry which is preliminary data.</text>
</comment>